<organism evidence="2 3">
    <name type="scientific">Aquatica leii</name>
    <dbReference type="NCBI Taxonomy" id="1421715"/>
    <lineage>
        <taxon>Eukaryota</taxon>
        <taxon>Metazoa</taxon>
        <taxon>Ecdysozoa</taxon>
        <taxon>Arthropoda</taxon>
        <taxon>Hexapoda</taxon>
        <taxon>Insecta</taxon>
        <taxon>Pterygota</taxon>
        <taxon>Neoptera</taxon>
        <taxon>Endopterygota</taxon>
        <taxon>Coleoptera</taxon>
        <taxon>Polyphaga</taxon>
        <taxon>Elateriformia</taxon>
        <taxon>Elateroidea</taxon>
        <taxon>Lampyridae</taxon>
        <taxon>Luciolinae</taxon>
        <taxon>Aquatica</taxon>
    </lineage>
</organism>
<dbReference type="AlphaFoldDB" id="A0AAN7SRF7"/>
<sequence>MMVNTNTKEENEDVDQVPEVINQENHNVAITTKMHENPRIPLNISHVSSLVGTAFPRAMQVAINGFRKADLRLPDRHVYTDADFASATVTDRPINQPEIEEQHPDATATTPASTSSNP</sequence>
<evidence type="ECO:0000313" key="3">
    <source>
        <dbReference type="Proteomes" id="UP001353858"/>
    </source>
</evidence>
<comment type="caution">
    <text evidence="2">The sequence shown here is derived from an EMBL/GenBank/DDBJ whole genome shotgun (WGS) entry which is preliminary data.</text>
</comment>
<reference evidence="3" key="1">
    <citation type="submission" date="2023-01" db="EMBL/GenBank/DDBJ databases">
        <title>Key to firefly adult light organ development and bioluminescence: homeobox transcription factors regulate luciferase expression and transportation to peroxisome.</title>
        <authorList>
            <person name="Fu X."/>
        </authorList>
    </citation>
    <scope>NUCLEOTIDE SEQUENCE [LARGE SCALE GENOMIC DNA]</scope>
</reference>
<feature type="compositionally biased region" description="Low complexity" evidence="1">
    <location>
        <begin position="106"/>
        <end position="118"/>
    </location>
</feature>
<evidence type="ECO:0000313" key="2">
    <source>
        <dbReference type="EMBL" id="KAK4880515.1"/>
    </source>
</evidence>
<name>A0AAN7SRF7_9COLE</name>
<evidence type="ECO:0000256" key="1">
    <source>
        <dbReference type="SAM" id="MobiDB-lite"/>
    </source>
</evidence>
<gene>
    <name evidence="2" type="ORF">RN001_008661</name>
</gene>
<keyword evidence="3" id="KW-1185">Reference proteome</keyword>
<dbReference type="EMBL" id="JARPUR010000003">
    <property type="protein sequence ID" value="KAK4880515.1"/>
    <property type="molecule type" value="Genomic_DNA"/>
</dbReference>
<accession>A0AAN7SRF7</accession>
<feature type="region of interest" description="Disordered" evidence="1">
    <location>
        <begin position="83"/>
        <end position="118"/>
    </location>
</feature>
<dbReference type="Proteomes" id="UP001353858">
    <property type="component" value="Unassembled WGS sequence"/>
</dbReference>
<proteinExistence type="predicted"/>
<protein>
    <submittedName>
        <fullName evidence="2">Uncharacterized protein</fullName>
    </submittedName>
</protein>